<evidence type="ECO:0000256" key="1">
    <source>
        <dbReference type="SAM" id="Coils"/>
    </source>
</evidence>
<gene>
    <name evidence="2" type="ORF">JOD01_002817</name>
</gene>
<organism evidence="2 3">
    <name type="scientific">Brevibacillus fulvus</name>
    <dbReference type="NCBI Taxonomy" id="1125967"/>
    <lineage>
        <taxon>Bacteria</taxon>
        <taxon>Bacillati</taxon>
        <taxon>Bacillota</taxon>
        <taxon>Bacilli</taxon>
        <taxon>Bacillales</taxon>
        <taxon>Paenibacillaceae</taxon>
        <taxon>Brevibacillus</taxon>
    </lineage>
</organism>
<keyword evidence="1" id="KW-0175">Coiled coil</keyword>
<comment type="caution">
    <text evidence="2">The sequence shown here is derived from an EMBL/GenBank/DDBJ whole genome shotgun (WGS) entry which is preliminary data.</text>
</comment>
<name>A0A938Y4Q2_9BACL</name>
<feature type="coiled-coil region" evidence="1">
    <location>
        <begin position="9"/>
        <end position="36"/>
    </location>
</feature>
<evidence type="ECO:0000313" key="2">
    <source>
        <dbReference type="EMBL" id="MBM7591190.1"/>
    </source>
</evidence>
<dbReference type="EMBL" id="JAFBEB010000010">
    <property type="protein sequence ID" value="MBM7591190.1"/>
    <property type="molecule type" value="Genomic_DNA"/>
</dbReference>
<dbReference type="AlphaFoldDB" id="A0A938Y4Q2"/>
<dbReference type="Proteomes" id="UP000717624">
    <property type="component" value="Unassembled WGS sequence"/>
</dbReference>
<sequence length="56" mass="6765">MKEYKKPDLEAERKAHQEAEARIKQLEFDNQRKEELILQTNSDLAAFMDYYFSQQP</sequence>
<keyword evidence="3" id="KW-1185">Reference proteome</keyword>
<evidence type="ECO:0000313" key="3">
    <source>
        <dbReference type="Proteomes" id="UP000717624"/>
    </source>
</evidence>
<protein>
    <submittedName>
        <fullName evidence="2">Uncharacterized protein</fullName>
    </submittedName>
</protein>
<accession>A0A938Y4Q2</accession>
<dbReference type="RefSeq" id="WP_204518924.1">
    <property type="nucleotide sequence ID" value="NZ_BAABIN010000012.1"/>
</dbReference>
<reference evidence="2" key="1">
    <citation type="submission" date="2021-01" db="EMBL/GenBank/DDBJ databases">
        <title>Genomic Encyclopedia of Type Strains, Phase IV (KMG-IV): sequencing the most valuable type-strain genomes for metagenomic binning, comparative biology and taxonomic classification.</title>
        <authorList>
            <person name="Goeker M."/>
        </authorList>
    </citation>
    <scope>NUCLEOTIDE SEQUENCE</scope>
    <source>
        <strain evidence="2">DSM 25523</strain>
    </source>
</reference>
<proteinExistence type="predicted"/>